<keyword evidence="3" id="KW-0809">Transit peptide</keyword>
<evidence type="ECO:0000256" key="3">
    <source>
        <dbReference type="ARBA" id="ARBA00022946"/>
    </source>
</evidence>
<dbReference type="OrthoDB" id="5673at2759"/>
<reference evidence="6" key="1">
    <citation type="submission" date="2025-05" db="UniProtKB">
        <authorList>
            <consortium name="RefSeq"/>
        </authorList>
    </citation>
    <scope>NUCLEOTIDE SEQUENCE [LARGE SCALE GENOMIC DNA]</scope>
    <source>
        <strain evidence="6">14028-0561.14</strain>
    </source>
</reference>
<evidence type="ECO:0000313" key="6">
    <source>
        <dbReference type="Proteomes" id="UP001652661"/>
    </source>
</evidence>
<dbReference type="SUPFAM" id="SSF160909">
    <property type="entry name" value="ATP12-like"/>
    <property type="match status" value="1"/>
</dbReference>
<dbReference type="Gene3D" id="3.30.2180.10">
    <property type="entry name" value="ATP12-like"/>
    <property type="match status" value="1"/>
</dbReference>
<evidence type="ECO:0000256" key="5">
    <source>
        <dbReference type="ARBA" id="ARBA00023186"/>
    </source>
</evidence>
<reference evidence="7" key="2">
    <citation type="submission" date="2025-08" db="UniProtKB">
        <authorList>
            <consortium name="RefSeq"/>
        </authorList>
    </citation>
    <scope>IDENTIFICATION</scope>
    <source>
        <strain evidence="7">14028-0561.14</strain>
        <tissue evidence="7">Whole fly</tissue>
    </source>
</reference>
<dbReference type="InterPro" id="IPR042272">
    <property type="entry name" value="ATP12_ATP_synth-F1-assembly_N"/>
</dbReference>
<dbReference type="Proteomes" id="UP001652661">
    <property type="component" value="Chromosome 2L"/>
</dbReference>
<dbReference type="Gene3D" id="1.10.3580.10">
    <property type="entry name" value="ATP12 ATPase"/>
    <property type="match status" value="1"/>
</dbReference>
<dbReference type="GO" id="GO:0005739">
    <property type="term" value="C:mitochondrion"/>
    <property type="evidence" value="ECO:0007669"/>
    <property type="project" value="UniProtKB-SubCell"/>
</dbReference>
<dbReference type="GO" id="GO:0033615">
    <property type="term" value="P:mitochondrial proton-transporting ATP synthase complex assembly"/>
    <property type="evidence" value="ECO:0007669"/>
    <property type="project" value="TreeGrafter"/>
</dbReference>
<dbReference type="OMA" id="WDPVLHW"/>
<accession>A0A6P4I1L1</accession>
<comment type="subcellular location">
    <subcellularLocation>
        <location evidence="1">Mitochondrion</location>
    </subcellularLocation>
</comment>
<keyword evidence="6" id="KW-1185">Reference proteome</keyword>
<dbReference type="PANTHER" id="PTHR21013">
    <property type="entry name" value="ATP SYNTHASE MITOCHONDRIAL F1 COMPLEX ASSEMBLY FACTOR 2/ATP12 PROTEIN, MITOCHONDRIAL PRECURSOR"/>
    <property type="match status" value="1"/>
</dbReference>
<evidence type="ECO:0000256" key="4">
    <source>
        <dbReference type="ARBA" id="ARBA00023128"/>
    </source>
</evidence>
<proteinExistence type="inferred from homology"/>
<dbReference type="InterPro" id="IPR023335">
    <property type="entry name" value="ATP12_ortho_dom_sf"/>
</dbReference>
<name>A0A6P4I1L1_DROKI</name>
<evidence type="ECO:0000256" key="2">
    <source>
        <dbReference type="ARBA" id="ARBA00008231"/>
    </source>
</evidence>
<dbReference type="Pfam" id="PF07542">
    <property type="entry name" value="ATP12"/>
    <property type="match status" value="1"/>
</dbReference>
<sequence length="279" mass="31931">MNGKLMQGAIRALRLGSCSQWPASVARITVRAYATPPKRFYKKTSVLSSDGGYEVVLDHRKLKTPKGTPFLVRSEPLAIAVATEFDAQKEHIERSRMHLSALCFTAIDNPNNLTKLDMVNYLLNFIPTDTVLFQYDDEKDLQDLQLNEWDPVIAWFNQRYETNLQKTLNITPPQVSEEDKMKIAKHLHSYSLDTLHGFIFAVDTLKSIILACAVIEQMLTVEKAVALARLEEEYQLKFWGRVEWAHDLSQQELQSRLAAAVLFVHLNCSEYFVKQKSIL</sequence>
<evidence type="ECO:0000256" key="1">
    <source>
        <dbReference type="ARBA" id="ARBA00004173"/>
    </source>
</evidence>
<evidence type="ECO:0000313" key="7">
    <source>
        <dbReference type="RefSeq" id="XP_017016496.1"/>
    </source>
</evidence>
<comment type="similarity">
    <text evidence="2">Belongs to the ATP12 family.</text>
</comment>
<keyword evidence="4" id="KW-0496">Mitochondrion</keyword>
<protein>
    <submittedName>
        <fullName evidence="7">ATP synthase mitochondrial F1 complex assembly factor 2</fullName>
    </submittedName>
</protein>
<dbReference type="PANTHER" id="PTHR21013:SF10">
    <property type="entry name" value="ATP SYNTHASE MITOCHONDRIAL F1 COMPLEX ASSEMBLY FACTOR 2"/>
    <property type="match status" value="1"/>
</dbReference>
<dbReference type="AlphaFoldDB" id="A0A6P4I1L1"/>
<dbReference type="InterPro" id="IPR011419">
    <property type="entry name" value="ATP12_ATP_synth-F1-assembly"/>
</dbReference>
<gene>
    <name evidence="7" type="primary">l(2)k14505</name>
</gene>
<keyword evidence="5" id="KW-0143">Chaperone</keyword>
<dbReference type="RefSeq" id="XP_017016496.1">
    <property type="nucleotide sequence ID" value="XM_017161007.3"/>
</dbReference>
<organism evidence="6 7">
    <name type="scientific">Drosophila kikkawai</name>
    <name type="common">Fruit fly</name>
    <dbReference type="NCBI Taxonomy" id="30033"/>
    <lineage>
        <taxon>Eukaryota</taxon>
        <taxon>Metazoa</taxon>
        <taxon>Ecdysozoa</taxon>
        <taxon>Arthropoda</taxon>
        <taxon>Hexapoda</taxon>
        <taxon>Insecta</taxon>
        <taxon>Pterygota</taxon>
        <taxon>Neoptera</taxon>
        <taxon>Endopterygota</taxon>
        <taxon>Diptera</taxon>
        <taxon>Brachycera</taxon>
        <taxon>Muscomorpha</taxon>
        <taxon>Ephydroidea</taxon>
        <taxon>Drosophilidae</taxon>
        <taxon>Drosophila</taxon>
        <taxon>Sophophora</taxon>
    </lineage>
</organism>